<dbReference type="GO" id="GO:0005802">
    <property type="term" value="C:trans-Golgi network"/>
    <property type="evidence" value="ECO:0007669"/>
    <property type="project" value="TreeGrafter"/>
</dbReference>
<keyword evidence="4 6" id="KW-1133">Transmembrane helix</keyword>
<dbReference type="AlphaFoldDB" id="A0A6B2G548"/>
<dbReference type="EMBL" id="GHBR01002683">
    <property type="protein sequence ID" value="NDJ97365.1"/>
    <property type="molecule type" value="Transcribed_RNA"/>
</dbReference>
<dbReference type="InterPro" id="IPR045231">
    <property type="entry name" value="Yip1/4-like"/>
</dbReference>
<name>A0A6B2G548_MYXSQ</name>
<evidence type="ECO:0000313" key="7">
    <source>
        <dbReference type="EMBL" id="NDJ97365.1"/>
    </source>
</evidence>
<accession>A0A6B2G548</accession>
<evidence type="ECO:0000256" key="4">
    <source>
        <dbReference type="ARBA" id="ARBA00022989"/>
    </source>
</evidence>
<comment type="similarity">
    <text evidence="2">Belongs to the YIP1 family.</text>
</comment>
<evidence type="ECO:0000256" key="5">
    <source>
        <dbReference type="ARBA" id="ARBA00023136"/>
    </source>
</evidence>
<dbReference type="PANTHER" id="PTHR21236">
    <property type="entry name" value="GOLGI MEMBRANE PROTEIN YIP1"/>
    <property type="match status" value="1"/>
</dbReference>
<protein>
    <submittedName>
        <fullName evidence="7">Protein YIPF6 (Trinotate prediction)</fullName>
    </submittedName>
</protein>
<evidence type="ECO:0000256" key="6">
    <source>
        <dbReference type="SAM" id="Phobius"/>
    </source>
</evidence>
<feature type="transmembrane region" description="Helical" evidence="6">
    <location>
        <begin position="173"/>
        <end position="193"/>
    </location>
</feature>
<feature type="transmembrane region" description="Helical" evidence="6">
    <location>
        <begin position="113"/>
        <end position="131"/>
    </location>
</feature>
<organism evidence="7">
    <name type="scientific">Myxobolus squamalis</name>
    <name type="common">Myxosporean</name>
    <dbReference type="NCBI Taxonomy" id="59785"/>
    <lineage>
        <taxon>Eukaryota</taxon>
        <taxon>Metazoa</taxon>
        <taxon>Cnidaria</taxon>
        <taxon>Myxozoa</taxon>
        <taxon>Myxosporea</taxon>
        <taxon>Bivalvulida</taxon>
        <taxon>Platysporina</taxon>
        <taxon>Myxobolidae</taxon>
        <taxon>Myxobolus</taxon>
    </lineage>
</organism>
<dbReference type="GO" id="GO:0016020">
    <property type="term" value="C:membrane"/>
    <property type="evidence" value="ECO:0007669"/>
    <property type="project" value="UniProtKB-SubCell"/>
</dbReference>
<keyword evidence="5 6" id="KW-0472">Membrane</keyword>
<proteinExistence type="inferred from homology"/>
<comment type="subcellular location">
    <subcellularLocation>
        <location evidence="1">Membrane</location>
        <topology evidence="1">Multi-pass membrane protein</topology>
    </subcellularLocation>
</comment>
<reference evidence="7" key="1">
    <citation type="submission" date="2018-11" db="EMBL/GenBank/DDBJ databases">
        <title>Myxobolus squamalis genome and transcriptome.</title>
        <authorList>
            <person name="Yahalomi D."/>
            <person name="Atkinson S.D."/>
            <person name="Neuhof M."/>
            <person name="Chang E.S."/>
            <person name="Philippe H."/>
            <person name="Cartwright P."/>
            <person name="Bartholomew J.L."/>
            <person name="Huchon D."/>
        </authorList>
    </citation>
    <scope>NUCLEOTIDE SEQUENCE</scope>
    <source>
        <strain evidence="7">71B08</strain>
        <tissue evidence="7">Whole</tissue>
    </source>
</reference>
<dbReference type="GO" id="GO:0006888">
    <property type="term" value="P:endoplasmic reticulum to Golgi vesicle-mediated transport"/>
    <property type="evidence" value="ECO:0007669"/>
    <property type="project" value="InterPro"/>
</dbReference>
<evidence type="ECO:0000256" key="1">
    <source>
        <dbReference type="ARBA" id="ARBA00004141"/>
    </source>
</evidence>
<evidence type="ECO:0000256" key="2">
    <source>
        <dbReference type="ARBA" id="ARBA00010596"/>
    </source>
</evidence>
<keyword evidence="3 6" id="KW-0812">Transmembrane</keyword>
<feature type="transmembrane region" description="Helical" evidence="6">
    <location>
        <begin position="81"/>
        <end position="101"/>
    </location>
</feature>
<feature type="transmembrane region" description="Helical" evidence="6">
    <location>
        <begin position="205"/>
        <end position="224"/>
    </location>
</feature>
<feature type="transmembrane region" description="Helical" evidence="6">
    <location>
        <begin position="143"/>
        <end position="167"/>
    </location>
</feature>
<evidence type="ECO:0000256" key="3">
    <source>
        <dbReference type="ARBA" id="ARBA00022692"/>
    </source>
</evidence>
<sequence>MDDHSMSEETNESTRLDFTNLQYTQTPLDYNTDPNISSYEEQPSTLDEPVLSTIFRDAIAISQKLSCVLTFKHDKRLLMDWDLWGPMILFMVIAGVIQSYVPASTVLGSRSPFSQYLFFFCVSSILLAANSKLLSLKMSSLQFICLIGYCVVPLGISAILSFCFSYMSQTILFKLICILLTISGLTMSILASFIFMKQLHPREKLILVVFPVFLFYFIVAWFLIKHYY</sequence>
<dbReference type="PANTHER" id="PTHR21236:SF1">
    <property type="entry name" value="PROTEIN YIPF6"/>
    <property type="match status" value="1"/>
</dbReference>